<reference evidence="3" key="1">
    <citation type="submission" date="2020-03" db="EMBL/GenBank/DDBJ databases">
        <title>The deep terrestrial virosphere.</title>
        <authorList>
            <person name="Holmfeldt K."/>
            <person name="Nilsson E."/>
            <person name="Simone D."/>
            <person name="Lopez-Fernandez M."/>
            <person name="Wu X."/>
            <person name="de Brujin I."/>
            <person name="Lundin D."/>
            <person name="Andersson A."/>
            <person name="Bertilsson S."/>
            <person name="Dopson M."/>
        </authorList>
    </citation>
    <scope>NUCLEOTIDE SEQUENCE</scope>
    <source>
        <strain evidence="2">MM415A00575</strain>
        <strain evidence="1">MM415B00170</strain>
        <strain evidence="3">TM448B00791</strain>
    </source>
</reference>
<sequence>MADCSELSKLITDMAMNIASRDDIKNLDDVIAEMQGRFPDVHRDAFVEAIVEATTREAREVDTLAKKLSEIKRQAKTESTTKEKITKLENYLETGNIEVSQKRTKETTFTIEQLRKTRDNLNKWLKTSDPAMKKRLQERLKMLQDAVENGEIEVQAKGKFHELLQPILDDIENAKTKIRDAKEMQALQDKVDALQKHLEEGTLPEKGIRRTREHTEAYNTLIEIRDDLKKQLAQSEPARKIKLEAQIKTLEDRIASGDILPRPRTVLAADTKELQRLEYERDTLKRQIRDQIYDLKPKTLWQRIAGPFNLARLLQTTGEFSLILRQSGFYIYGHPVKGAKLVVDAFKAFASLEYTRKVNQEIFSRELAPVSMRAKLHISPIEGDVRLSKQEEAFMTRWMDKIPVVKNFTRAMLTFINKVRADSFDTLYRTVGMTDTLTDGEAKAIANFINVSTGRGSLGKMEIAATQLNTVFYAPKYVASRFQLLFGQPMFQRGSSAAVRKAIAKEYARFFLGLMAVYALGAAAGGEIEKDPRSSDFGKIRFGKTRIDPLMGLSQVTVFLTRLVSGQTKNAQGEIIPIRGQNVPYGRTTTPDVIMRFLRSKLSPLIATPIDILSGKNVVGEEVTIKSTAKNLAIPFTWGDIVDVMKEQGLPEATAMSIVTFFGMGMQTYGDKNSAGKTFKTSRPMKR</sequence>
<protein>
    <submittedName>
        <fullName evidence="3">Putative tail tape measure protein</fullName>
    </submittedName>
</protein>
<dbReference type="EMBL" id="MT142450">
    <property type="protein sequence ID" value="QJA81171.1"/>
    <property type="molecule type" value="Genomic_DNA"/>
</dbReference>
<proteinExistence type="predicted"/>
<dbReference type="EMBL" id="MT141575">
    <property type="protein sequence ID" value="QJA67734.1"/>
    <property type="molecule type" value="Genomic_DNA"/>
</dbReference>
<dbReference type="AlphaFoldDB" id="A0A6M3XFX5"/>
<organism evidence="3">
    <name type="scientific">viral metagenome</name>
    <dbReference type="NCBI Taxonomy" id="1070528"/>
    <lineage>
        <taxon>unclassified sequences</taxon>
        <taxon>metagenomes</taxon>
        <taxon>organismal metagenomes</taxon>
    </lineage>
</organism>
<gene>
    <name evidence="2" type="ORF">MM415A00575_0007</name>
    <name evidence="1" type="ORF">MM415B00170_0043</name>
    <name evidence="3" type="ORF">TM448B00791_0019</name>
</gene>
<accession>A0A6M3XFX5</accession>
<evidence type="ECO:0000313" key="3">
    <source>
        <dbReference type="EMBL" id="QJH96681.1"/>
    </source>
</evidence>
<evidence type="ECO:0000313" key="1">
    <source>
        <dbReference type="EMBL" id="QJA67734.1"/>
    </source>
</evidence>
<dbReference type="EMBL" id="MT144658">
    <property type="protein sequence ID" value="QJH96681.1"/>
    <property type="molecule type" value="Genomic_DNA"/>
</dbReference>
<name>A0A6M3XFX5_9ZZZZ</name>
<evidence type="ECO:0000313" key="2">
    <source>
        <dbReference type="EMBL" id="QJA81171.1"/>
    </source>
</evidence>